<evidence type="ECO:0000256" key="2">
    <source>
        <dbReference type="PROSITE-ProRule" id="PRU00117"/>
    </source>
</evidence>
<feature type="compositionally biased region" description="Polar residues" evidence="3">
    <location>
        <begin position="108"/>
        <end position="125"/>
    </location>
</feature>
<proteinExistence type="predicted"/>
<feature type="compositionally biased region" description="Basic and acidic residues" evidence="3">
    <location>
        <begin position="66"/>
        <end position="81"/>
    </location>
</feature>
<dbReference type="InterPro" id="IPR036612">
    <property type="entry name" value="KH_dom_type_1_sf"/>
</dbReference>
<dbReference type="CDD" id="cd22439">
    <property type="entry name" value="KH-I_PCBP_rpt3"/>
    <property type="match status" value="1"/>
</dbReference>
<keyword evidence="1" id="KW-0677">Repeat</keyword>
<accession>A0ABR3B780</accession>
<organism evidence="5 6">
    <name type="scientific">Phycomyces blakesleeanus</name>
    <dbReference type="NCBI Taxonomy" id="4837"/>
    <lineage>
        <taxon>Eukaryota</taxon>
        <taxon>Fungi</taxon>
        <taxon>Fungi incertae sedis</taxon>
        <taxon>Mucoromycota</taxon>
        <taxon>Mucoromycotina</taxon>
        <taxon>Mucoromycetes</taxon>
        <taxon>Mucorales</taxon>
        <taxon>Phycomycetaceae</taxon>
        <taxon>Phycomyces</taxon>
    </lineage>
</organism>
<gene>
    <name evidence="5" type="ORF">J3Q64DRAFT_1335165</name>
</gene>
<dbReference type="InterPro" id="IPR004087">
    <property type="entry name" value="KH_dom"/>
</dbReference>
<evidence type="ECO:0000313" key="5">
    <source>
        <dbReference type="EMBL" id="KAL0091934.1"/>
    </source>
</evidence>
<feature type="domain" description="K Homology" evidence="4">
    <location>
        <begin position="137"/>
        <end position="207"/>
    </location>
</feature>
<feature type="compositionally biased region" description="Low complexity" evidence="3">
    <location>
        <begin position="311"/>
        <end position="328"/>
    </location>
</feature>
<feature type="domain" description="K Homology" evidence="4">
    <location>
        <begin position="219"/>
        <end position="290"/>
    </location>
</feature>
<feature type="compositionally biased region" description="Basic and acidic residues" evidence="3">
    <location>
        <begin position="31"/>
        <end position="40"/>
    </location>
</feature>
<feature type="region of interest" description="Disordered" evidence="3">
    <location>
        <begin position="304"/>
        <end position="346"/>
    </location>
</feature>
<reference evidence="5 6" key="1">
    <citation type="submission" date="2024-04" db="EMBL/GenBank/DDBJ databases">
        <title>Symmetric and asymmetric DNA N6-adenine methylation regulates different biological responses in Mucorales.</title>
        <authorList>
            <consortium name="Lawrence Berkeley National Laboratory"/>
            <person name="Lax C."/>
            <person name="Mondo S.J."/>
            <person name="Osorio-Concepcion M."/>
            <person name="Muszewska A."/>
            <person name="Corrochano-Luque M."/>
            <person name="Gutierrez G."/>
            <person name="Riley R."/>
            <person name="Lipzen A."/>
            <person name="Guo J."/>
            <person name="Hundley H."/>
            <person name="Amirebrahimi M."/>
            <person name="Ng V."/>
            <person name="Lorenzo-Gutierrez D."/>
            <person name="Binder U."/>
            <person name="Yang J."/>
            <person name="Song Y."/>
            <person name="Canovas D."/>
            <person name="Navarro E."/>
            <person name="Freitag M."/>
            <person name="Gabaldon T."/>
            <person name="Grigoriev I.V."/>
            <person name="Corrochano L.M."/>
            <person name="Nicolas F.E."/>
            <person name="Garre V."/>
        </authorList>
    </citation>
    <scope>NUCLEOTIDE SEQUENCE [LARGE SCALE GENOMIC DNA]</scope>
    <source>
        <strain evidence="5 6">L51</strain>
    </source>
</reference>
<comment type="caution">
    <text evidence="5">The sequence shown here is derived from an EMBL/GenBank/DDBJ whole genome shotgun (WGS) entry which is preliminary data.</text>
</comment>
<protein>
    <recommendedName>
        <fullName evidence="4">K Homology domain-containing protein</fullName>
    </recommendedName>
</protein>
<dbReference type="EMBL" id="JBCLYO010000003">
    <property type="protein sequence ID" value="KAL0091934.1"/>
    <property type="molecule type" value="Genomic_DNA"/>
</dbReference>
<keyword evidence="2" id="KW-0694">RNA-binding</keyword>
<evidence type="ECO:0000259" key="4">
    <source>
        <dbReference type="SMART" id="SM00322"/>
    </source>
</evidence>
<dbReference type="SMART" id="SM00322">
    <property type="entry name" value="KH"/>
    <property type="match status" value="3"/>
</dbReference>
<dbReference type="Pfam" id="PF00013">
    <property type="entry name" value="KH_1"/>
    <property type="match status" value="3"/>
</dbReference>
<feature type="compositionally biased region" description="Basic and acidic residues" evidence="3">
    <location>
        <begin position="13"/>
        <end position="22"/>
    </location>
</feature>
<dbReference type="Gene3D" id="3.30.1370.10">
    <property type="entry name" value="K Homology domain, type 1"/>
    <property type="match status" value="3"/>
</dbReference>
<name>A0ABR3B780_PHYBL</name>
<sequence length="469" mass="50884">MANTSDADLIDSPTDRSKRPRLEDEDWNQEYDDRNTDRQSKRQAVPDPETKAPHFAGTAPDESDDDTKKDFGRNRRKRWEEYENGSQESDGDDEVQIVLDDTIKTEELSPSAQPIQSTSTDQSVGNGLDPDDPSQQPVLSIRSLVGTKDAGVIIGRGGKNVSEIREMSAARVTISDIVPGAFERILTVSGPLAAIAKAYSLVGEKILLEQPVGEDGQDQTLTIRILVPDNRMGTLIGRGGSVIKSIQEQSGARLIASEETLPMSTERTITVIGTPPAIQTAVYKICEILMDHMERINGGMMHYKPQPQMTNSANGNNSSNNSIPSASSRGYHSMPRSNPGMASHSSSSYGMMGMGMNVAANPQFYYQAAAGYNGASHPRGGCADYGMVASSQAQQILIPNEMVGCIIGKGGSKINEIRQISGSHIKIADPHGDNNERLVTITGTPESNQMALYMLYSRIESEKSRTSMR</sequence>
<evidence type="ECO:0000256" key="3">
    <source>
        <dbReference type="SAM" id="MobiDB-lite"/>
    </source>
</evidence>
<keyword evidence="6" id="KW-1185">Reference proteome</keyword>
<dbReference type="PANTHER" id="PTHR10288">
    <property type="entry name" value="KH DOMAIN CONTAINING RNA BINDING PROTEIN"/>
    <property type="match status" value="1"/>
</dbReference>
<evidence type="ECO:0000256" key="1">
    <source>
        <dbReference type="ARBA" id="ARBA00022737"/>
    </source>
</evidence>
<feature type="region of interest" description="Disordered" evidence="3">
    <location>
        <begin position="1"/>
        <end position="137"/>
    </location>
</feature>
<evidence type="ECO:0000313" key="6">
    <source>
        <dbReference type="Proteomes" id="UP001448207"/>
    </source>
</evidence>
<dbReference type="Proteomes" id="UP001448207">
    <property type="component" value="Unassembled WGS sequence"/>
</dbReference>
<feature type="domain" description="K Homology" evidence="4">
    <location>
        <begin position="390"/>
        <end position="460"/>
    </location>
</feature>
<dbReference type="SUPFAM" id="SSF54791">
    <property type="entry name" value="Eukaryotic type KH-domain (KH-domain type I)"/>
    <property type="match status" value="3"/>
</dbReference>
<dbReference type="InterPro" id="IPR004088">
    <property type="entry name" value="KH_dom_type_1"/>
</dbReference>
<dbReference type="PROSITE" id="PS50084">
    <property type="entry name" value="KH_TYPE_1"/>
    <property type="match status" value="3"/>
</dbReference>